<dbReference type="PANTHER" id="PTHR12771:SF51">
    <property type="entry name" value="LD01482P"/>
    <property type="match status" value="1"/>
</dbReference>
<dbReference type="PANTHER" id="PTHR12771">
    <property type="entry name" value="ENGULFMENT AND CELL MOTILITY"/>
    <property type="match status" value="1"/>
</dbReference>
<sequence length="452" mass="51673">MGPEQPAGGEDHQESHNSIGTDEFPGDVPTAEGGMSLREDVAEEDEVRHDRAVKLSSWDGNAGNSPATISGRWGRGEQVHTLEVPHVSMQADKETEVGEQNRPTRMQLLGRNWYVDACSSEESGGMSNEDSENANVFIRIMFAVLCSLLYWYLRPFIKWFLRKTTQLCEIQRICYGEQPGAPRSLKVEFSLTHSRSVAIQHLIKQLNNLAAFEKLTSDDRYHIVSYATNTILEVKHINPKIHPQFVRSFGKCVELIWGYRQLFHVVEGLRTTQYDASNPWHETKLLRLWTLLMPNVPLESRVSKQWQDIGFQGDDPKTDFRGMGLLGLENLIYFAEEYPGSASHVLSHSNHPQYGYAFAIVGINLTSMAYHLLQEGIAKTHVYNVTKTIPTVKTFHQLYSYLFCEFDKFWIESKPRSMMEFAFIKDRFEKSIKTNLLDSNCVLRINVLVDCI</sequence>
<keyword evidence="2" id="KW-1133">Transmembrane helix</keyword>
<dbReference type="EMBL" id="JARBHB010000006">
    <property type="protein sequence ID" value="KAJ8880143.1"/>
    <property type="molecule type" value="Genomic_DNA"/>
</dbReference>
<dbReference type="Proteomes" id="UP001159363">
    <property type="component" value="Chromosome 5"/>
</dbReference>
<reference evidence="4 5" key="1">
    <citation type="submission" date="2023-02" db="EMBL/GenBank/DDBJ databases">
        <title>LHISI_Scaffold_Assembly.</title>
        <authorList>
            <person name="Stuart O.P."/>
            <person name="Cleave R."/>
            <person name="Magrath M.J.L."/>
            <person name="Mikheyev A.S."/>
        </authorList>
    </citation>
    <scope>NUCLEOTIDE SEQUENCE [LARGE SCALE GENOMIC DNA]</scope>
    <source>
        <strain evidence="4">Daus_M_001</strain>
        <tissue evidence="4">Leg muscle</tissue>
    </source>
</reference>
<evidence type="ECO:0000313" key="4">
    <source>
        <dbReference type="EMBL" id="KAJ8880143.1"/>
    </source>
</evidence>
<keyword evidence="2" id="KW-0472">Membrane</keyword>
<evidence type="ECO:0000259" key="3">
    <source>
        <dbReference type="PROSITE" id="PS51335"/>
    </source>
</evidence>
<keyword evidence="2" id="KW-0812">Transmembrane</keyword>
<evidence type="ECO:0000256" key="2">
    <source>
        <dbReference type="SAM" id="Phobius"/>
    </source>
</evidence>
<dbReference type="InterPro" id="IPR006816">
    <property type="entry name" value="ELMO_dom"/>
</dbReference>
<evidence type="ECO:0000313" key="5">
    <source>
        <dbReference type="Proteomes" id="UP001159363"/>
    </source>
</evidence>
<dbReference type="Pfam" id="PF04727">
    <property type="entry name" value="ELMO_CED12"/>
    <property type="match status" value="1"/>
</dbReference>
<accession>A0ABQ9H767</accession>
<proteinExistence type="predicted"/>
<evidence type="ECO:0000256" key="1">
    <source>
        <dbReference type="SAM" id="MobiDB-lite"/>
    </source>
</evidence>
<gene>
    <name evidence="4" type="ORF">PR048_016606</name>
</gene>
<keyword evidence="5" id="KW-1185">Reference proteome</keyword>
<dbReference type="PROSITE" id="PS51335">
    <property type="entry name" value="ELMO"/>
    <property type="match status" value="1"/>
</dbReference>
<feature type="region of interest" description="Disordered" evidence="1">
    <location>
        <begin position="1"/>
        <end position="48"/>
    </location>
</feature>
<feature type="domain" description="ELMO" evidence="3">
    <location>
        <begin position="280"/>
        <end position="436"/>
    </location>
</feature>
<protein>
    <recommendedName>
        <fullName evidence="3">ELMO domain-containing protein</fullName>
    </recommendedName>
</protein>
<feature type="transmembrane region" description="Helical" evidence="2">
    <location>
        <begin position="136"/>
        <end position="153"/>
    </location>
</feature>
<organism evidence="4 5">
    <name type="scientific">Dryococelus australis</name>
    <dbReference type="NCBI Taxonomy" id="614101"/>
    <lineage>
        <taxon>Eukaryota</taxon>
        <taxon>Metazoa</taxon>
        <taxon>Ecdysozoa</taxon>
        <taxon>Arthropoda</taxon>
        <taxon>Hexapoda</taxon>
        <taxon>Insecta</taxon>
        <taxon>Pterygota</taxon>
        <taxon>Neoptera</taxon>
        <taxon>Polyneoptera</taxon>
        <taxon>Phasmatodea</taxon>
        <taxon>Verophasmatodea</taxon>
        <taxon>Anareolatae</taxon>
        <taxon>Phasmatidae</taxon>
        <taxon>Eurycanthinae</taxon>
        <taxon>Dryococelus</taxon>
    </lineage>
</organism>
<comment type="caution">
    <text evidence="4">The sequence shown here is derived from an EMBL/GenBank/DDBJ whole genome shotgun (WGS) entry which is preliminary data.</text>
</comment>
<name>A0ABQ9H767_9NEOP</name>
<dbReference type="InterPro" id="IPR050868">
    <property type="entry name" value="ELMO_domain-containing"/>
</dbReference>